<dbReference type="Pfam" id="PF00892">
    <property type="entry name" value="EamA"/>
    <property type="match status" value="2"/>
</dbReference>
<feature type="transmembrane region" description="Helical" evidence="6">
    <location>
        <begin position="122"/>
        <end position="139"/>
    </location>
</feature>
<feature type="transmembrane region" description="Helical" evidence="6">
    <location>
        <begin position="177"/>
        <end position="200"/>
    </location>
</feature>
<dbReference type="EMBL" id="LTAY01000082">
    <property type="protein sequence ID" value="OPX46491.1"/>
    <property type="molecule type" value="Genomic_DNA"/>
</dbReference>
<feature type="domain" description="EamA" evidence="7">
    <location>
        <begin position="7"/>
        <end position="138"/>
    </location>
</feature>
<organism evidence="8 9">
    <name type="scientific">Clostridium thermobutyricum DSM 4928</name>
    <dbReference type="NCBI Taxonomy" id="1121339"/>
    <lineage>
        <taxon>Bacteria</taxon>
        <taxon>Bacillati</taxon>
        <taxon>Bacillota</taxon>
        <taxon>Clostridia</taxon>
        <taxon>Eubacteriales</taxon>
        <taxon>Clostridiaceae</taxon>
        <taxon>Clostridium</taxon>
    </lineage>
</organism>
<accession>A0A1V4ST72</accession>
<keyword evidence="5 6" id="KW-0472">Membrane</keyword>
<feature type="transmembrane region" description="Helical" evidence="6">
    <location>
        <begin position="238"/>
        <end position="258"/>
    </location>
</feature>
<name>A0A1V4ST72_9CLOT</name>
<feature type="domain" description="EamA" evidence="7">
    <location>
        <begin position="150"/>
        <end position="278"/>
    </location>
</feature>
<proteinExistence type="inferred from homology"/>
<comment type="caution">
    <text evidence="8">The sequence shown here is derived from an EMBL/GenBank/DDBJ whole genome shotgun (WGS) entry which is preliminary data.</text>
</comment>
<evidence type="ECO:0000256" key="5">
    <source>
        <dbReference type="ARBA" id="ARBA00023136"/>
    </source>
</evidence>
<gene>
    <name evidence="8" type="ORF">CLTHE_28430</name>
</gene>
<dbReference type="Proteomes" id="UP000191448">
    <property type="component" value="Unassembled WGS sequence"/>
</dbReference>
<dbReference type="SUPFAM" id="SSF103481">
    <property type="entry name" value="Multidrug resistance efflux transporter EmrE"/>
    <property type="match status" value="2"/>
</dbReference>
<feature type="transmembrane region" description="Helical" evidence="6">
    <location>
        <begin position="206"/>
        <end position="226"/>
    </location>
</feature>
<evidence type="ECO:0000256" key="6">
    <source>
        <dbReference type="SAM" id="Phobius"/>
    </source>
</evidence>
<keyword evidence="4 6" id="KW-1133">Transmembrane helix</keyword>
<comment type="subcellular location">
    <subcellularLocation>
        <location evidence="1">Membrane</location>
        <topology evidence="1">Multi-pass membrane protein</topology>
    </subcellularLocation>
</comment>
<feature type="transmembrane region" description="Helical" evidence="6">
    <location>
        <begin position="39"/>
        <end position="58"/>
    </location>
</feature>
<evidence type="ECO:0000256" key="1">
    <source>
        <dbReference type="ARBA" id="ARBA00004141"/>
    </source>
</evidence>
<comment type="similarity">
    <text evidence="2">Belongs to the EamA transporter family.</text>
</comment>
<sequence length="287" mass="31411">MNSDKIKGIGLILLTAVLLSLMGVFIKLAGHVPTAEKLVYRNSLSIVVSFIIILKTKGSFFGTKASRKALIIRTVVGTVGILANIYAISHMLLANASMLSELSPFFVIIFSFIFLKEKIKPVHIIAIALAFIGVILIIHPSGSKFQLVASLCALSCAVLAGAAYTTMRYLGPIEKPVTVVFFYTFISSLLCLPFMIHGYVPLTGKQFLYLMLSSVAVVGAEFTVVYAYKFAPARDISLYTYSGVIFSAIFGFLVWGKLPKMYDVIGYVIIIVAAIILFVYNTRFEKA</sequence>
<feature type="transmembrane region" description="Helical" evidence="6">
    <location>
        <begin position="145"/>
        <end position="165"/>
    </location>
</feature>
<keyword evidence="3 6" id="KW-0812">Transmembrane</keyword>
<evidence type="ECO:0000259" key="7">
    <source>
        <dbReference type="Pfam" id="PF00892"/>
    </source>
</evidence>
<dbReference type="PANTHER" id="PTHR22911">
    <property type="entry name" value="ACYL-MALONYL CONDENSING ENZYME-RELATED"/>
    <property type="match status" value="1"/>
</dbReference>
<dbReference type="InterPro" id="IPR000620">
    <property type="entry name" value="EamA_dom"/>
</dbReference>
<evidence type="ECO:0000256" key="3">
    <source>
        <dbReference type="ARBA" id="ARBA00022692"/>
    </source>
</evidence>
<evidence type="ECO:0000256" key="2">
    <source>
        <dbReference type="ARBA" id="ARBA00007362"/>
    </source>
</evidence>
<feature type="transmembrane region" description="Helical" evidence="6">
    <location>
        <begin position="264"/>
        <end position="282"/>
    </location>
</feature>
<feature type="transmembrane region" description="Helical" evidence="6">
    <location>
        <begin position="70"/>
        <end position="88"/>
    </location>
</feature>
<feature type="transmembrane region" description="Helical" evidence="6">
    <location>
        <begin position="94"/>
        <end position="115"/>
    </location>
</feature>
<reference evidence="8 9" key="1">
    <citation type="submission" date="2016-02" db="EMBL/GenBank/DDBJ databases">
        <title>Genome sequence of Clostridium thermobutyricum DSM 4928.</title>
        <authorList>
            <person name="Poehlein A."/>
            <person name="Daniel R."/>
        </authorList>
    </citation>
    <scope>NUCLEOTIDE SEQUENCE [LARGE SCALE GENOMIC DNA]</scope>
    <source>
        <strain evidence="8 9">DSM 4928</strain>
    </source>
</reference>
<dbReference type="InterPro" id="IPR037185">
    <property type="entry name" value="EmrE-like"/>
</dbReference>
<dbReference type="AlphaFoldDB" id="A0A1V4ST72"/>
<evidence type="ECO:0000313" key="8">
    <source>
        <dbReference type="EMBL" id="OPX46491.1"/>
    </source>
</evidence>
<dbReference type="GO" id="GO:0016020">
    <property type="term" value="C:membrane"/>
    <property type="evidence" value="ECO:0007669"/>
    <property type="project" value="UniProtKB-SubCell"/>
</dbReference>
<protein>
    <submittedName>
        <fullName evidence="8">EamA-like transporter family protein</fullName>
    </submittedName>
</protein>
<evidence type="ECO:0000256" key="4">
    <source>
        <dbReference type="ARBA" id="ARBA00022989"/>
    </source>
</evidence>
<dbReference type="RefSeq" id="WP_080024029.1">
    <property type="nucleotide sequence ID" value="NZ_LTAY01000082.1"/>
</dbReference>
<dbReference type="OrthoDB" id="5148831at2"/>
<dbReference type="PANTHER" id="PTHR22911:SF6">
    <property type="entry name" value="SOLUTE CARRIER FAMILY 35 MEMBER G1"/>
    <property type="match status" value="1"/>
</dbReference>
<evidence type="ECO:0000313" key="9">
    <source>
        <dbReference type="Proteomes" id="UP000191448"/>
    </source>
</evidence>